<dbReference type="PANTHER" id="PTHR33710:SF71">
    <property type="entry name" value="ENDONUCLEASE_EXONUCLEASE_PHOSPHATASE DOMAIN-CONTAINING PROTEIN"/>
    <property type="match status" value="1"/>
</dbReference>
<name>A0A8X7TXQ7_BRACI</name>
<dbReference type="PANTHER" id="PTHR33710">
    <property type="entry name" value="BNAC02G09200D PROTEIN"/>
    <property type="match status" value="1"/>
</dbReference>
<feature type="compositionally biased region" description="Polar residues" evidence="1">
    <location>
        <begin position="216"/>
        <end position="227"/>
    </location>
</feature>
<dbReference type="AlphaFoldDB" id="A0A8X7TXQ7"/>
<evidence type="ECO:0008006" key="4">
    <source>
        <dbReference type="Google" id="ProtNLM"/>
    </source>
</evidence>
<feature type="region of interest" description="Disordered" evidence="1">
    <location>
        <begin position="216"/>
        <end position="254"/>
    </location>
</feature>
<dbReference type="OrthoDB" id="1000979at2759"/>
<dbReference type="Proteomes" id="UP000886595">
    <property type="component" value="Unassembled WGS sequence"/>
</dbReference>
<accession>A0A8X7TXQ7</accession>
<proteinExistence type="predicted"/>
<comment type="caution">
    <text evidence="2">The sequence shown here is derived from an EMBL/GenBank/DDBJ whole genome shotgun (WGS) entry which is preliminary data.</text>
</comment>
<dbReference type="InterPro" id="IPR036691">
    <property type="entry name" value="Endo/exonu/phosph_ase_sf"/>
</dbReference>
<evidence type="ECO:0000256" key="1">
    <source>
        <dbReference type="SAM" id="MobiDB-lite"/>
    </source>
</evidence>
<protein>
    <recommendedName>
        <fullName evidence="4">Reverse transcriptase</fullName>
    </recommendedName>
</protein>
<dbReference type="Gene3D" id="3.60.10.10">
    <property type="entry name" value="Endonuclease/exonuclease/phosphatase"/>
    <property type="match status" value="1"/>
</dbReference>
<evidence type="ECO:0000313" key="3">
    <source>
        <dbReference type="Proteomes" id="UP000886595"/>
    </source>
</evidence>
<organism evidence="2 3">
    <name type="scientific">Brassica carinata</name>
    <name type="common">Ethiopian mustard</name>
    <name type="synonym">Abyssinian cabbage</name>
    <dbReference type="NCBI Taxonomy" id="52824"/>
    <lineage>
        <taxon>Eukaryota</taxon>
        <taxon>Viridiplantae</taxon>
        <taxon>Streptophyta</taxon>
        <taxon>Embryophyta</taxon>
        <taxon>Tracheophyta</taxon>
        <taxon>Spermatophyta</taxon>
        <taxon>Magnoliopsida</taxon>
        <taxon>eudicotyledons</taxon>
        <taxon>Gunneridae</taxon>
        <taxon>Pentapetalae</taxon>
        <taxon>rosids</taxon>
        <taxon>malvids</taxon>
        <taxon>Brassicales</taxon>
        <taxon>Brassicaceae</taxon>
        <taxon>Brassiceae</taxon>
        <taxon>Brassica</taxon>
    </lineage>
</organism>
<dbReference type="SUPFAM" id="SSF56219">
    <property type="entry name" value="DNase I-like"/>
    <property type="match status" value="1"/>
</dbReference>
<keyword evidence="3" id="KW-1185">Reference proteome</keyword>
<reference evidence="2 3" key="1">
    <citation type="submission" date="2020-02" db="EMBL/GenBank/DDBJ databases">
        <authorList>
            <person name="Ma Q."/>
            <person name="Huang Y."/>
            <person name="Song X."/>
            <person name="Pei D."/>
        </authorList>
    </citation>
    <scope>NUCLEOTIDE SEQUENCE [LARGE SCALE GENOMIC DNA]</scope>
    <source>
        <strain evidence="2">Sxm20200214</strain>
        <tissue evidence="2">Leaf</tissue>
    </source>
</reference>
<dbReference type="EMBL" id="JAAMPC010000015">
    <property type="protein sequence ID" value="KAG2255906.1"/>
    <property type="molecule type" value="Genomic_DNA"/>
</dbReference>
<gene>
    <name evidence="2" type="ORF">Bca52824_075200</name>
</gene>
<sequence length="1141" mass="130472">MSSHLDKEILNLSLEEEDDVPFILSDMPEYYSTARNSLSLVGRLLNPSCQRMYDLILEMPMKWQLYDREQVDPIKAVESSSAGNKGTGFSDCLPTSDPLFGLIPEDLVGLDPISGKPKIAQEILDDMCMYLMVADGPEKKARAERVRKSLEELKKDPIGRKTCLMLEPSPSITNDVEKGKGIVYDFSVQMKPNSNPVKLMASAIAAGSRVVSTGFSTGFSEPSTSGTPLKKSRPRRRPGTFNRKGNGKATMIPDKDSGVQIGEGVVSVYIDFKFVDKNLLDFHVQFRNLSFFVSCVYGEPVRSERPHLWERLSQIGVFRKDPWCMLGDFNEIRNNDEKIGGPRRSVISFLPFNDMLEIGEMVELQSSRDSFTWGGNRGTLSIQSKLDRCFRNKMWHRLFPASNQVFLDKRGSDHRPVLVKLSAVSLARRGQFRFDGRFLHKKGVKEEIKKALLTNHPYFEATVSERLKCCRKSLSNWKKKECLNSRDKINQIQFALEREQSSLGASTTTITFFKKSLCKEQWATKGDLNTKYYHASVKHNRAKKRIVKLKDDLGQDQFSEEAKGEVATAYFANLFKSANIGEFSELFEGFSARGLIHLIHKAVENESLQGIQFSKEGPMIHHLFFADDCLLISKASPDQARKLVEILKIYERATGQLVNVSKSAISFGAKLKENLKVEIKEITGIEKEGGSGSYLGLPECFSGSKTELLVFIYDRLKGRLSDFFSARIGSGPSYAWWSIQFGKELLIQGLRKHVGNGQTVSVWVDRWIEGEVRRAPLMKNIFVDLLLKVSDLIDHQNICWNLEKLRDLFYEEDIERILAMKTAFGEEDYWVWLHNRHGSYSVKSGYWFINNLRRREEIREAEAQPSINVLKAAIWKSCGFQGESINHIIFQCPIARQVWALVNVPYPENGFHKVSHFSNFHSLILMMKNATIPEEVRNAIPWIVWYLWKYRNGIIFGAKQMTALDLVIKIFEEADFWLMAQKNEKIREQEEQEAGLDVTKSWSVPPKGWLKGNIGVHWNRSQARCGAAWVVRNDKGKVLIHSRRAFSNIISLEDAKYQALLWSAECFHFHHLNRIIMTLPFQRFEKLEKWRVLKEEKTSNRGAFLIAQSVIKGGYAQYYVATGAPFWLLDLFENEERLSSL</sequence>
<evidence type="ECO:0000313" key="2">
    <source>
        <dbReference type="EMBL" id="KAG2255906.1"/>
    </source>
</evidence>